<organism evidence="2 3">
    <name type="scientific">Lachnellula suecica</name>
    <dbReference type="NCBI Taxonomy" id="602035"/>
    <lineage>
        <taxon>Eukaryota</taxon>
        <taxon>Fungi</taxon>
        <taxon>Dikarya</taxon>
        <taxon>Ascomycota</taxon>
        <taxon>Pezizomycotina</taxon>
        <taxon>Leotiomycetes</taxon>
        <taxon>Helotiales</taxon>
        <taxon>Lachnaceae</taxon>
        <taxon>Lachnellula</taxon>
    </lineage>
</organism>
<keyword evidence="2" id="KW-0804">Transcription</keyword>
<reference evidence="2 3" key="1">
    <citation type="submission" date="2018-05" db="EMBL/GenBank/DDBJ databases">
        <title>Genome sequencing and assembly of the regulated plant pathogen Lachnellula willkommii and related sister species for the development of diagnostic species identification markers.</title>
        <authorList>
            <person name="Giroux E."/>
            <person name="Bilodeau G."/>
        </authorList>
    </citation>
    <scope>NUCLEOTIDE SEQUENCE [LARGE SCALE GENOMIC DNA]</scope>
    <source>
        <strain evidence="2 3">CBS 268.59</strain>
    </source>
</reference>
<dbReference type="OrthoDB" id="340681at2759"/>
<dbReference type="PANTHER" id="PTHR12069:SF0">
    <property type="entry name" value="DNA-DIRECTED RNA POLYMERASE III SUBUNIT RPC5"/>
    <property type="match status" value="1"/>
</dbReference>
<keyword evidence="2" id="KW-0240">DNA-directed RNA polymerase</keyword>
<dbReference type="Pfam" id="PF04801">
    <property type="entry name" value="RPC5"/>
    <property type="match status" value="2"/>
</dbReference>
<dbReference type="PANTHER" id="PTHR12069">
    <property type="entry name" value="DNA-DIRECTED RNA POLYMERASES III 80 KDA POLYPEPTIDE RNA POLYMERASE III SUBUNIT 5"/>
    <property type="match status" value="1"/>
</dbReference>
<feature type="region of interest" description="Disordered" evidence="1">
    <location>
        <begin position="1"/>
        <end position="55"/>
    </location>
</feature>
<evidence type="ECO:0000313" key="2">
    <source>
        <dbReference type="EMBL" id="TVY78323.1"/>
    </source>
</evidence>
<dbReference type="InterPro" id="IPR006886">
    <property type="entry name" value="RNA_pol_III_Rpc5"/>
</dbReference>
<evidence type="ECO:0000256" key="1">
    <source>
        <dbReference type="SAM" id="MobiDB-lite"/>
    </source>
</evidence>
<accession>A0A8T9C8A7</accession>
<dbReference type="EMBL" id="QGMK01000792">
    <property type="protein sequence ID" value="TVY78323.1"/>
    <property type="molecule type" value="Genomic_DNA"/>
</dbReference>
<protein>
    <submittedName>
        <fullName evidence="2">DNA-directed RNA polymerase III subunit rpc5</fullName>
    </submittedName>
</protein>
<sequence>MEDVEMAGVGGPSSPENQKKPIDQLRSKPLDKDSRKLDTRLDSDEDEEDEDDDPIVMSYDMYIKPQVHAERQFVVMQFPNRDSSQPYNEEYESAPQAIRMKPKAGMFEMDVPIDPWHNYDRLKGIEMGGHLNKSNHIKGVGSHGLAGGFGIGAQPTGRAGRQKNPATEVKEEGARLQDFAGAVERHQVLRKQTLGGQSVAKDGIRPQYMIGVFRENQLHLTPVDHLVQMRPQFHHVDAAVEAERRDASKTPAAARPQEARAVHLTAKSAIDGEEENDDTMAERIAAVQAEQWKTFRIIDENSNEAWKSYDENMFVGHDKGLKTTEELRAEIPKLSSVWNNAEYLDALAPKRNAAKVKKEKTKTKGAVEEEELETFDLSDLDDTEVDEPDID</sequence>
<proteinExistence type="predicted"/>
<dbReference type="GO" id="GO:0005666">
    <property type="term" value="C:RNA polymerase III complex"/>
    <property type="evidence" value="ECO:0007669"/>
    <property type="project" value="TreeGrafter"/>
</dbReference>
<dbReference type="AlphaFoldDB" id="A0A8T9C8A7"/>
<feature type="region of interest" description="Disordered" evidence="1">
    <location>
        <begin position="354"/>
        <end position="391"/>
    </location>
</feature>
<keyword evidence="3" id="KW-1185">Reference proteome</keyword>
<dbReference type="Proteomes" id="UP000469558">
    <property type="component" value="Unassembled WGS sequence"/>
</dbReference>
<gene>
    <name evidence="2" type="primary">rpc37</name>
    <name evidence="2" type="ORF">LSUE1_G005401</name>
</gene>
<feature type="compositionally biased region" description="Basic and acidic residues" evidence="1">
    <location>
        <begin position="17"/>
        <end position="42"/>
    </location>
</feature>
<evidence type="ECO:0000313" key="3">
    <source>
        <dbReference type="Proteomes" id="UP000469558"/>
    </source>
</evidence>
<feature type="compositionally biased region" description="Basic residues" evidence="1">
    <location>
        <begin position="354"/>
        <end position="363"/>
    </location>
</feature>
<dbReference type="GO" id="GO:0042797">
    <property type="term" value="P:tRNA transcription by RNA polymerase III"/>
    <property type="evidence" value="ECO:0007669"/>
    <property type="project" value="TreeGrafter"/>
</dbReference>
<name>A0A8T9C8A7_9HELO</name>
<comment type="caution">
    <text evidence="2">The sequence shown here is derived from an EMBL/GenBank/DDBJ whole genome shotgun (WGS) entry which is preliminary data.</text>
</comment>
<feature type="compositionally biased region" description="Acidic residues" evidence="1">
    <location>
        <begin position="43"/>
        <end position="54"/>
    </location>
</feature>
<feature type="compositionally biased region" description="Acidic residues" evidence="1">
    <location>
        <begin position="368"/>
        <end position="391"/>
    </location>
</feature>